<accession>A0A7R9GCU7</accession>
<name>A0A7R9GCU7_9CRUS</name>
<sequence length="78" mass="8411">MTIGGYPKRGNPILGKDTRPSDVDNMPYTTLLYGNGPGYGVAGSGQDFHDDAGGADQHARHRRAAVLDSDHLWCRSLI</sequence>
<dbReference type="AlphaFoldDB" id="A0A7R9GCU7"/>
<evidence type="ECO:0000256" key="1">
    <source>
        <dbReference type="SAM" id="MobiDB-lite"/>
    </source>
</evidence>
<keyword evidence="3" id="KW-1185">Reference proteome</keyword>
<dbReference type="EMBL" id="OA882635">
    <property type="protein sequence ID" value="CAD7276318.1"/>
    <property type="molecule type" value="Genomic_DNA"/>
</dbReference>
<evidence type="ECO:0000313" key="3">
    <source>
        <dbReference type="Proteomes" id="UP000678499"/>
    </source>
</evidence>
<dbReference type="OrthoDB" id="5818554at2759"/>
<dbReference type="EMBL" id="CAJPEX010000598">
    <property type="protein sequence ID" value="CAG0916470.1"/>
    <property type="molecule type" value="Genomic_DNA"/>
</dbReference>
<dbReference type="Gene3D" id="3.40.720.10">
    <property type="entry name" value="Alkaline Phosphatase, subunit A"/>
    <property type="match status" value="1"/>
</dbReference>
<proteinExistence type="predicted"/>
<evidence type="ECO:0000313" key="2">
    <source>
        <dbReference type="EMBL" id="CAD7276318.1"/>
    </source>
</evidence>
<gene>
    <name evidence="2" type="ORF">NMOB1V02_LOCUS4087</name>
</gene>
<dbReference type="InterPro" id="IPR017850">
    <property type="entry name" value="Alkaline_phosphatase_core_sf"/>
</dbReference>
<organism evidence="2">
    <name type="scientific">Notodromas monacha</name>
    <dbReference type="NCBI Taxonomy" id="399045"/>
    <lineage>
        <taxon>Eukaryota</taxon>
        <taxon>Metazoa</taxon>
        <taxon>Ecdysozoa</taxon>
        <taxon>Arthropoda</taxon>
        <taxon>Crustacea</taxon>
        <taxon>Oligostraca</taxon>
        <taxon>Ostracoda</taxon>
        <taxon>Podocopa</taxon>
        <taxon>Podocopida</taxon>
        <taxon>Cypridocopina</taxon>
        <taxon>Cypridoidea</taxon>
        <taxon>Cyprididae</taxon>
        <taxon>Notodromas</taxon>
    </lineage>
</organism>
<dbReference type="Proteomes" id="UP000678499">
    <property type="component" value="Unassembled WGS sequence"/>
</dbReference>
<reference evidence="2" key="1">
    <citation type="submission" date="2020-11" db="EMBL/GenBank/DDBJ databases">
        <authorList>
            <person name="Tran Van P."/>
        </authorList>
    </citation>
    <scope>NUCLEOTIDE SEQUENCE</scope>
</reference>
<protein>
    <submittedName>
        <fullName evidence="2">Uncharacterized protein</fullName>
    </submittedName>
</protein>
<feature type="region of interest" description="Disordered" evidence="1">
    <location>
        <begin position="1"/>
        <end position="21"/>
    </location>
</feature>